<name>B9SJS2_RICCO</name>
<dbReference type="EMBL" id="EQ973989">
    <property type="protein sequence ID" value="EEF36138.1"/>
    <property type="molecule type" value="Genomic_DNA"/>
</dbReference>
<gene>
    <name evidence="1" type="ORF">RCOM_0907490</name>
</gene>
<dbReference type="eggNOG" id="KOG1075">
    <property type="taxonomic scope" value="Eukaryota"/>
</dbReference>
<dbReference type="CDD" id="cd06222">
    <property type="entry name" value="RNase_H_like"/>
    <property type="match status" value="1"/>
</dbReference>
<dbReference type="InterPro" id="IPR044730">
    <property type="entry name" value="RNase_H-like_dom_plant"/>
</dbReference>
<evidence type="ECO:0008006" key="3">
    <source>
        <dbReference type="Google" id="ProtNLM"/>
    </source>
</evidence>
<reference evidence="2" key="1">
    <citation type="journal article" date="2010" name="Nat. Biotechnol.">
        <title>Draft genome sequence of the oilseed species Ricinus communis.</title>
        <authorList>
            <person name="Chan A.P."/>
            <person name="Crabtree J."/>
            <person name="Zhao Q."/>
            <person name="Lorenzi H."/>
            <person name="Orvis J."/>
            <person name="Puiu D."/>
            <person name="Melake-Berhan A."/>
            <person name="Jones K.M."/>
            <person name="Redman J."/>
            <person name="Chen G."/>
            <person name="Cahoon E.B."/>
            <person name="Gedil M."/>
            <person name="Stanke M."/>
            <person name="Haas B.J."/>
            <person name="Wortman J.R."/>
            <person name="Fraser-Liggett C.M."/>
            <person name="Ravel J."/>
            <person name="Rabinowicz P.D."/>
        </authorList>
    </citation>
    <scope>NUCLEOTIDE SEQUENCE [LARGE SCALE GENOMIC DNA]</scope>
    <source>
        <strain evidence="2">cv. Hale</strain>
    </source>
</reference>
<organism evidence="1 2">
    <name type="scientific">Ricinus communis</name>
    <name type="common">Castor bean</name>
    <dbReference type="NCBI Taxonomy" id="3988"/>
    <lineage>
        <taxon>Eukaryota</taxon>
        <taxon>Viridiplantae</taxon>
        <taxon>Streptophyta</taxon>
        <taxon>Embryophyta</taxon>
        <taxon>Tracheophyta</taxon>
        <taxon>Spermatophyta</taxon>
        <taxon>Magnoliopsida</taxon>
        <taxon>eudicotyledons</taxon>
        <taxon>Gunneridae</taxon>
        <taxon>Pentapetalae</taxon>
        <taxon>rosids</taxon>
        <taxon>fabids</taxon>
        <taxon>Malpighiales</taxon>
        <taxon>Euphorbiaceae</taxon>
        <taxon>Acalyphoideae</taxon>
        <taxon>Acalypheae</taxon>
        <taxon>Ricinus</taxon>
    </lineage>
</organism>
<dbReference type="AlphaFoldDB" id="B9SJS2"/>
<dbReference type="PANTHER" id="PTHR33116:SF78">
    <property type="entry name" value="OS12G0587133 PROTEIN"/>
    <property type="match status" value="1"/>
</dbReference>
<sequence>MLLQVRVLAKVKLVSSSLTVWMRYLEAKVLHGRVGKDAFKGIIDKVKNKLSGWKAKNLSFMGRITLAKSILQAIPIYPMSSQSGGHQFCYLHEDRLELNFKSQCLWAQILLSKYNNDHILDGSLTPKSGCSNIWKGICHTWPLVIQGLSWSIANGNTTRFWLDNWLEDNGPLFVHALHDIPGDIKFNPISNFISDNEMEGSAKNENRCEEICRAQGNFDVSPAQARSSDRSNTRWIKPLVGMVKLNTDWACVDLDRNATAEGLLHDANGSWLKGFAFRIGNCSPLDAELWGALRGLDMS</sequence>
<protein>
    <recommendedName>
        <fullName evidence="3">Reverse transcriptase zinc-binding domain-containing protein</fullName>
    </recommendedName>
</protein>
<evidence type="ECO:0000313" key="2">
    <source>
        <dbReference type="Proteomes" id="UP000008311"/>
    </source>
</evidence>
<accession>B9SJS2</accession>
<dbReference type="Proteomes" id="UP000008311">
    <property type="component" value="Unassembled WGS sequence"/>
</dbReference>
<keyword evidence="2" id="KW-1185">Reference proteome</keyword>
<evidence type="ECO:0000313" key="1">
    <source>
        <dbReference type="EMBL" id="EEF36138.1"/>
    </source>
</evidence>
<dbReference type="InParanoid" id="B9SJS2"/>
<proteinExistence type="predicted"/>
<dbReference type="PANTHER" id="PTHR33116">
    <property type="entry name" value="REVERSE TRANSCRIPTASE ZINC-BINDING DOMAIN-CONTAINING PROTEIN-RELATED-RELATED"/>
    <property type="match status" value="1"/>
</dbReference>